<dbReference type="Pfam" id="PF00664">
    <property type="entry name" value="ABC_membrane"/>
    <property type="match status" value="1"/>
</dbReference>
<evidence type="ECO:0000256" key="21">
    <source>
        <dbReference type="SAM" id="Phobius"/>
    </source>
</evidence>
<dbReference type="CDD" id="cd03249">
    <property type="entry name" value="ABC_MTABC3_MDL1_MDL2"/>
    <property type="match status" value="1"/>
</dbReference>
<feature type="transmembrane region" description="Helical" evidence="21">
    <location>
        <begin position="350"/>
        <end position="372"/>
    </location>
</feature>
<organism evidence="24 25">
    <name type="scientific">Clunio marinus</name>
    <dbReference type="NCBI Taxonomy" id="568069"/>
    <lineage>
        <taxon>Eukaryota</taxon>
        <taxon>Metazoa</taxon>
        <taxon>Ecdysozoa</taxon>
        <taxon>Arthropoda</taxon>
        <taxon>Hexapoda</taxon>
        <taxon>Insecta</taxon>
        <taxon>Pterygota</taxon>
        <taxon>Neoptera</taxon>
        <taxon>Endopterygota</taxon>
        <taxon>Diptera</taxon>
        <taxon>Nematocera</taxon>
        <taxon>Chironomoidea</taxon>
        <taxon>Chironomidae</taxon>
        <taxon>Clunio</taxon>
    </lineage>
</organism>
<evidence type="ECO:0000256" key="19">
    <source>
        <dbReference type="ARBA" id="ARBA00075187"/>
    </source>
</evidence>
<keyword evidence="5" id="KW-0479">Metal-binding</keyword>
<dbReference type="PANTHER" id="PTHR43394">
    <property type="entry name" value="ATP-DEPENDENT PERMEASE MDL1, MITOCHONDRIAL"/>
    <property type="match status" value="1"/>
</dbReference>
<keyword evidence="9" id="KW-0460">Magnesium</keyword>
<dbReference type="SMART" id="SM00382">
    <property type="entry name" value="AAA"/>
    <property type="match status" value="1"/>
</dbReference>
<gene>
    <name evidence="24" type="ORF">CLUMA_CG011027</name>
</gene>
<dbReference type="SUPFAM" id="SSF50814">
    <property type="entry name" value="Lipocalins"/>
    <property type="match status" value="1"/>
</dbReference>
<keyword evidence="14" id="KW-0496">Mitochondrion</keyword>
<evidence type="ECO:0000256" key="10">
    <source>
        <dbReference type="ARBA" id="ARBA00022946"/>
    </source>
</evidence>
<keyword evidence="3" id="KW-0813">Transport</keyword>
<keyword evidence="15 21" id="KW-0472">Membrane</keyword>
<dbReference type="GO" id="GO:0042802">
    <property type="term" value="F:identical protein binding"/>
    <property type="evidence" value="ECO:0007669"/>
    <property type="project" value="UniProtKB-ARBA"/>
</dbReference>
<keyword evidence="25" id="KW-1185">Reference proteome</keyword>
<keyword evidence="4 21" id="KW-0812">Transmembrane</keyword>
<dbReference type="Gene3D" id="3.40.50.300">
    <property type="entry name" value="P-loop containing nucleotide triphosphate hydrolases"/>
    <property type="match status" value="1"/>
</dbReference>
<dbReference type="GO" id="GO:0015421">
    <property type="term" value="F:ABC-type oligopeptide transporter activity"/>
    <property type="evidence" value="ECO:0007669"/>
    <property type="project" value="TreeGrafter"/>
</dbReference>
<dbReference type="PANTHER" id="PTHR43394:SF1">
    <property type="entry name" value="ATP-BINDING CASSETTE SUB-FAMILY B MEMBER 10, MITOCHONDRIAL"/>
    <property type="match status" value="1"/>
</dbReference>
<dbReference type="InterPro" id="IPR017871">
    <property type="entry name" value="ABC_transporter-like_CS"/>
</dbReference>
<keyword evidence="8" id="KW-0067">ATP-binding</keyword>
<evidence type="ECO:0000259" key="22">
    <source>
        <dbReference type="PROSITE" id="PS50893"/>
    </source>
</evidence>
<evidence type="ECO:0000256" key="18">
    <source>
        <dbReference type="ARBA" id="ARBA00072683"/>
    </source>
</evidence>
<sequence length="775" mass="86545">MSSEEENQEFPFLGVAYQFIESENIESIYDALGFSGRFDHSYMNYDECTVVLSRGSDACWSAEQYYTFGSIWLLKRRKKFRPGEVFREFVPKNGKSAGFIEFDGNRILHLVQGEKTIETMRVFDDNEMITTIKVDNMVAKKYYKRAEVTTKRNIFKAFLKRLNSTNSLPKKPPAEEINVQKVKLKASDLRRLLSLAKSEKWKIIAAIGCLVISSSITMAVPFGLGKILDIIYSSESANDSGIAKNKLNQFCLFLSVIFIIGGVTNFGRVYLFNNASLRITTRLRQNLYDRMMKQDCTWFDTKGTGELVNRLSTDTYMVGNSLSQNLSDGLRSTAMVIAGTGMMIYTSPNLALVGMCVVPCVAGGAVIYGRFLRNITREYMDKLAEVIKISEERIGNIRTVKIFSRENFENKLFTNELMNMLAIGYRETKARAIFYGMTGLSGNAIIMSVLYYGGTLVNEGQMTIGALTSFILYAGYTAISLGGLSNFYTELNKGVGSATRIWEILDRTPIIPTHGGLIPVEKPRGEIIFDNISFNYPTRADADVLRNMNMKIEAGTITAVVGRSGSGKSSIASLLIRLYDPQSGKIYLDGRNLKELDPSWLRRNIGTVNQEPVLFSGTIRENILYGLEENQTISEEDFQQVIEEAHVSDFVQILPDGLNTVVGQRGMMLSGGQKQRVAIARALIKNPSILILDEATSALDTVSEQLIQKALENLTKGRTVLTIAHRLSTIRNATSIAVLQDGKIIEQGNYNHLMTTTNGVFRELVERQTFASSKS</sequence>
<name>A0A1J1ID24_9DIPT</name>
<evidence type="ECO:0000256" key="1">
    <source>
        <dbReference type="ARBA" id="ARBA00004448"/>
    </source>
</evidence>
<dbReference type="GO" id="GO:0090374">
    <property type="term" value="P:oligopeptide export from mitochondrion"/>
    <property type="evidence" value="ECO:0007669"/>
    <property type="project" value="TreeGrafter"/>
</dbReference>
<evidence type="ECO:0000256" key="8">
    <source>
        <dbReference type="ARBA" id="ARBA00022840"/>
    </source>
</evidence>
<evidence type="ECO:0000256" key="15">
    <source>
        <dbReference type="ARBA" id="ARBA00023136"/>
    </source>
</evidence>
<evidence type="ECO:0000313" key="24">
    <source>
        <dbReference type="EMBL" id="CRK97642.1"/>
    </source>
</evidence>
<dbReference type="Pfam" id="PF00005">
    <property type="entry name" value="ABC_tran"/>
    <property type="match status" value="1"/>
</dbReference>
<dbReference type="InterPro" id="IPR039421">
    <property type="entry name" value="Type_1_exporter"/>
</dbReference>
<evidence type="ECO:0000256" key="16">
    <source>
        <dbReference type="ARBA" id="ARBA00052250"/>
    </source>
</evidence>
<feature type="transmembrane region" description="Helical" evidence="21">
    <location>
        <begin position="432"/>
        <end position="452"/>
    </location>
</feature>
<dbReference type="EMBL" id="CVRI01000047">
    <property type="protein sequence ID" value="CRK97642.1"/>
    <property type="molecule type" value="Genomic_DNA"/>
</dbReference>
<dbReference type="SUPFAM" id="SSF90123">
    <property type="entry name" value="ABC transporter transmembrane region"/>
    <property type="match status" value="1"/>
</dbReference>
<accession>A0A1J1ID24</accession>
<comment type="catalytic activity">
    <reaction evidence="16">
        <text>biliverdin IXalpha(in) + ATP + H2O = biliverdin IXalpha(out) + ADP + phosphate + H(+)</text>
        <dbReference type="Rhea" id="RHEA:82359"/>
        <dbReference type="ChEBI" id="CHEBI:15377"/>
        <dbReference type="ChEBI" id="CHEBI:15378"/>
        <dbReference type="ChEBI" id="CHEBI:30616"/>
        <dbReference type="ChEBI" id="CHEBI:43474"/>
        <dbReference type="ChEBI" id="CHEBI:57991"/>
        <dbReference type="ChEBI" id="CHEBI:456216"/>
    </reaction>
    <physiologicalReaction direction="left-to-right" evidence="16">
        <dbReference type="Rhea" id="RHEA:82360"/>
    </physiologicalReaction>
</comment>
<evidence type="ECO:0000256" key="11">
    <source>
        <dbReference type="ARBA" id="ARBA00022967"/>
    </source>
</evidence>
<feature type="domain" description="ABC transmembrane type-1" evidence="23">
    <location>
        <begin position="204"/>
        <end position="493"/>
    </location>
</feature>
<evidence type="ECO:0000259" key="23">
    <source>
        <dbReference type="PROSITE" id="PS50929"/>
    </source>
</evidence>
<dbReference type="FunFam" id="3.40.50.300:FF:000403">
    <property type="entry name" value="ATP-binding cassette sub-family B member 8, mitochondrial"/>
    <property type="match status" value="1"/>
</dbReference>
<dbReference type="SUPFAM" id="SSF52540">
    <property type="entry name" value="P-loop containing nucleoside triphosphate hydrolases"/>
    <property type="match status" value="1"/>
</dbReference>
<dbReference type="InterPro" id="IPR003593">
    <property type="entry name" value="AAA+_ATPase"/>
</dbReference>
<keyword evidence="12 21" id="KW-1133">Transmembrane helix</keyword>
<evidence type="ECO:0000256" key="17">
    <source>
        <dbReference type="ARBA" id="ARBA00055589"/>
    </source>
</evidence>
<dbReference type="Gene3D" id="2.40.128.20">
    <property type="match status" value="1"/>
</dbReference>
<evidence type="ECO:0000256" key="6">
    <source>
        <dbReference type="ARBA" id="ARBA00022741"/>
    </source>
</evidence>
<dbReference type="AlphaFoldDB" id="A0A1J1ID24"/>
<dbReference type="InterPro" id="IPR003439">
    <property type="entry name" value="ABC_transporter-like_ATP-bd"/>
</dbReference>
<dbReference type="CDD" id="cd18573">
    <property type="entry name" value="ABC_6TM_ABCB10_like"/>
    <property type="match status" value="1"/>
</dbReference>
<evidence type="ECO:0000256" key="12">
    <source>
        <dbReference type="ARBA" id="ARBA00022989"/>
    </source>
</evidence>
<dbReference type="Gene3D" id="1.20.1560.10">
    <property type="entry name" value="ABC transporter type 1, transmembrane domain"/>
    <property type="match status" value="1"/>
</dbReference>
<evidence type="ECO:0000313" key="25">
    <source>
        <dbReference type="Proteomes" id="UP000183832"/>
    </source>
</evidence>
<evidence type="ECO:0000256" key="3">
    <source>
        <dbReference type="ARBA" id="ARBA00022448"/>
    </source>
</evidence>
<dbReference type="InterPro" id="IPR012674">
    <property type="entry name" value="Calycin"/>
</dbReference>
<keyword evidence="6" id="KW-0547">Nucleotide-binding</keyword>
<evidence type="ECO:0000256" key="13">
    <source>
        <dbReference type="ARBA" id="ARBA00022990"/>
    </source>
</evidence>
<dbReference type="PROSITE" id="PS00211">
    <property type="entry name" value="ABC_TRANSPORTER_1"/>
    <property type="match status" value="1"/>
</dbReference>
<dbReference type="FunFam" id="1.20.1560.10:FF:000048">
    <property type="entry name" value="ATP-binding cassette sub-family B member 10, mitochondrial"/>
    <property type="match status" value="1"/>
</dbReference>
<feature type="transmembrane region" description="Helical" evidence="21">
    <location>
        <begin position="464"/>
        <end position="484"/>
    </location>
</feature>
<feature type="domain" description="ABC transporter" evidence="22">
    <location>
        <begin position="527"/>
        <end position="766"/>
    </location>
</feature>
<comment type="function">
    <text evidence="17">ATP-dependent transporter located in the mitochondrial inner membrane that catalyzes the export of biliverdin from the mitochondrial matrix, and plays a crucial role in hemoglobin synthesis and antioxidative stress. Participates in the early step of the heme biosynthetic process during insertion of iron into protoporphyrin IX (PPIX). Involved in the stabilization of the iron transporter mitoferrin-1/SLC25A37. In addition may be involved in mitochondrial unfolded protein response (UPRmt) signaling pathway, although ABCB10 probably does not participate in peptide export from mitochondria.</text>
</comment>
<dbReference type="GO" id="GO:0016887">
    <property type="term" value="F:ATP hydrolysis activity"/>
    <property type="evidence" value="ECO:0007669"/>
    <property type="project" value="InterPro"/>
</dbReference>
<evidence type="ECO:0000256" key="5">
    <source>
        <dbReference type="ARBA" id="ARBA00022723"/>
    </source>
</evidence>
<dbReference type="PROSITE" id="PS50893">
    <property type="entry name" value="ABC_TRANSPORTER_2"/>
    <property type="match status" value="1"/>
</dbReference>
<dbReference type="GO" id="GO:0008289">
    <property type="term" value="F:lipid binding"/>
    <property type="evidence" value="ECO:0007669"/>
    <property type="project" value="InterPro"/>
</dbReference>
<dbReference type="InterPro" id="IPR027417">
    <property type="entry name" value="P-loop_NTPase"/>
</dbReference>
<dbReference type="OrthoDB" id="6500128at2759"/>
<dbReference type="PROSITE" id="PS50929">
    <property type="entry name" value="ABC_TM1F"/>
    <property type="match status" value="1"/>
</dbReference>
<evidence type="ECO:0000256" key="14">
    <source>
        <dbReference type="ARBA" id="ARBA00023128"/>
    </source>
</evidence>
<evidence type="ECO:0000256" key="7">
    <source>
        <dbReference type="ARBA" id="ARBA00022792"/>
    </source>
</evidence>
<dbReference type="GO" id="GO:0046872">
    <property type="term" value="F:metal ion binding"/>
    <property type="evidence" value="ECO:0007669"/>
    <property type="project" value="UniProtKB-KW"/>
</dbReference>
<keyword evidence="13" id="KW-0007">Acetylation</keyword>
<dbReference type="GO" id="GO:0005524">
    <property type="term" value="F:ATP binding"/>
    <property type="evidence" value="ECO:0007669"/>
    <property type="project" value="UniProtKB-KW"/>
</dbReference>
<dbReference type="GO" id="GO:0005743">
    <property type="term" value="C:mitochondrial inner membrane"/>
    <property type="evidence" value="ECO:0007669"/>
    <property type="project" value="UniProtKB-SubCell"/>
</dbReference>
<dbReference type="PRINTS" id="PR00178">
    <property type="entry name" value="FATTYACIDBP"/>
</dbReference>
<proteinExistence type="inferred from homology"/>
<dbReference type="STRING" id="568069.A0A1J1ID24"/>
<evidence type="ECO:0000256" key="4">
    <source>
        <dbReference type="ARBA" id="ARBA00022692"/>
    </source>
</evidence>
<keyword evidence="11" id="KW-1278">Translocase</keyword>
<protein>
    <recommendedName>
        <fullName evidence="18">ATP-binding cassette sub-family B member 10, mitochondrial</fullName>
    </recommendedName>
    <alternativeName>
        <fullName evidence="19">ABC-mitochondrial erythroid protein</fullName>
    </alternativeName>
    <alternativeName>
        <fullName evidence="20">ATP-binding cassette transporter 10</fullName>
    </alternativeName>
</protein>
<evidence type="ECO:0000256" key="9">
    <source>
        <dbReference type="ARBA" id="ARBA00022842"/>
    </source>
</evidence>
<dbReference type="InterPro" id="IPR000463">
    <property type="entry name" value="Fatty_acid-bd"/>
</dbReference>
<keyword evidence="10" id="KW-0809">Transit peptide</keyword>
<evidence type="ECO:0000256" key="2">
    <source>
        <dbReference type="ARBA" id="ARBA00005580"/>
    </source>
</evidence>
<evidence type="ECO:0000256" key="20">
    <source>
        <dbReference type="ARBA" id="ARBA00083334"/>
    </source>
</evidence>
<dbReference type="Proteomes" id="UP000183832">
    <property type="component" value="Unassembled WGS sequence"/>
</dbReference>
<comment type="similarity">
    <text evidence="2">Belongs to the ABC transporter superfamily. ABCB family. Mitochondrial peptide exporter (TC 3.A.1.212) subfamily.</text>
</comment>
<feature type="transmembrane region" description="Helical" evidence="21">
    <location>
        <begin position="203"/>
        <end position="224"/>
    </location>
</feature>
<keyword evidence="7" id="KW-0999">Mitochondrion inner membrane</keyword>
<dbReference type="PIRSF" id="PIRSF002773">
    <property type="entry name" value="ABC_prm/ATPase_B"/>
    <property type="match status" value="1"/>
</dbReference>
<dbReference type="InterPro" id="IPR011527">
    <property type="entry name" value="ABC1_TM_dom"/>
</dbReference>
<reference evidence="24 25" key="1">
    <citation type="submission" date="2015-04" db="EMBL/GenBank/DDBJ databases">
        <authorList>
            <person name="Syromyatnikov M.Y."/>
            <person name="Popov V.N."/>
        </authorList>
    </citation>
    <scope>NUCLEOTIDE SEQUENCE [LARGE SCALE GENOMIC DNA]</scope>
</reference>
<dbReference type="InterPro" id="IPR036640">
    <property type="entry name" value="ABC1_TM_sf"/>
</dbReference>
<feature type="transmembrane region" description="Helical" evidence="21">
    <location>
        <begin position="250"/>
        <end position="271"/>
    </location>
</feature>
<comment type="subcellular location">
    <subcellularLocation>
        <location evidence="1">Mitochondrion inner membrane</location>
        <topology evidence="1">Multi-pass membrane protein</topology>
    </subcellularLocation>
</comment>